<dbReference type="EMBL" id="JAMXQV010000001">
    <property type="protein sequence ID" value="MCR6481777.1"/>
    <property type="molecule type" value="Genomic_DNA"/>
</dbReference>
<name>A0A9X2SGI2_9PSEU</name>
<sequence>MDSSLFSHPIAEQPRPGTLTTPQDSRYGSLFRQPVYTPAPASGDETERLPQRRSAAPGKRAYDPSGRARR</sequence>
<dbReference type="Proteomes" id="UP001144096">
    <property type="component" value="Unassembled WGS sequence"/>
</dbReference>
<evidence type="ECO:0000313" key="3">
    <source>
        <dbReference type="Proteomes" id="UP001144096"/>
    </source>
</evidence>
<evidence type="ECO:0000313" key="2">
    <source>
        <dbReference type="EMBL" id="MCR6481777.1"/>
    </source>
</evidence>
<organism evidence="2 3">
    <name type="scientific">Amycolatopsis iheyensis</name>
    <dbReference type="NCBI Taxonomy" id="2945988"/>
    <lineage>
        <taxon>Bacteria</taxon>
        <taxon>Bacillati</taxon>
        <taxon>Actinomycetota</taxon>
        <taxon>Actinomycetes</taxon>
        <taxon>Pseudonocardiales</taxon>
        <taxon>Pseudonocardiaceae</taxon>
        <taxon>Amycolatopsis</taxon>
    </lineage>
</organism>
<accession>A0A9X2SGI2</accession>
<feature type="region of interest" description="Disordered" evidence="1">
    <location>
        <begin position="1"/>
        <end position="70"/>
    </location>
</feature>
<evidence type="ECO:0000256" key="1">
    <source>
        <dbReference type="SAM" id="MobiDB-lite"/>
    </source>
</evidence>
<keyword evidence="3" id="KW-1185">Reference proteome</keyword>
<dbReference type="RefSeq" id="WP_257918401.1">
    <property type="nucleotide sequence ID" value="NZ_JAMXQV010000001.1"/>
</dbReference>
<proteinExistence type="predicted"/>
<comment type="caution">
    <text evidence="2">The sequence shown here is derived from an EMBL/GenBank/DDBJ whole genome shotgun (WGS) entry which is preliminary data.</text>
</comment>
<protein>
    <submittedName>
        <fullName evidence="2">Uncharacterized protein</fullName>
    </submittedName>
</protein>
<gene>
    <name evidence="2" type="ORF">M8542_03000</name>
</gene>
<dbReference type="AlphaFoldDB" id="A0A9X2SGI2"/>
<reference evidence="2" key="1">
    <citation type="submission" date="2022-06" db="EMBL/GenBank/DDBJ databases">
        <title>Amycolatopsis iheyaensis sp. nov., a new species of the genus Amycolatopsis isolated from soil in Iheya island, Japan.</title>
        <authorList>
            <person name="Ngamcharungchit C."/>
            <person name="Kanto H."/>
            <person name="Take A."/>
            <person name="Intra B."/>
            <person name="Matsumoto A."/>
            <person name="Panbangred W."/>
            <person name="Inahashi Y."/>
        </authorList>
    </citation>
    <scope>NUCLEOTIDE SEQUENCE</scope>
    <source>
        <strain evidence="2">OK19-0408</strain>
    </source>
</reference>